<keyword evidence="1" id="KW-0472">Membrane</keyword>
<comment type="caution">
    <text evidence="2">The sequence shown here is derived from an EMBL/GenBank/DDBJ whole genome shotgun (WGS) entry which is preliminary data.</text>
</comment>
<dbReference type="EMBL" id="JAQQXQ010000007">
    <property type="protein sequence ID" value="MDC8755063.1"/>
    <property type="molecule type" value="Genomic_DNA"/>
</dbReference>
<feature type="transmembrane region" description="Helical" evidence="1">
    <location>
        <begin position="42"/>
        <end position="62"/>
    </location>
</feature>
<reference evidence="2 3" key="1">
    <citation type="submission" date="2022-10" db="EMBL/GenBank/DDBJ databases">
        <title>Erythrobacter sp. sf7 Genome sequencing.</title>
        <authorList>
            <person name="Park S."/>
        </authorList>
    </citation>
    <scope>NUCLEOTIDE SEQUENCE [LARGE SCALE GENOMIC DNA]</scope>
    <source>
        <strain evidence="3">sf7</strain>
    </source>
</reference>
<name>A0ABT5JQL6_9SPHN</name>
<gene>
    <name evidence="2" type="ORF">OIK40_10475</name>
</gene>
<feature type="transmembrane region" description="Helical" evidence="1">
    <location>
        <begin position="74"/>
        <end position="93"/>
    </location>
</feature>
<keyword evidence="1" id="KW-1133">Transmembrane helix</keyword>
<feature type="transmembrane region" description="Helical" evidence="1">
    <location>
        <begin position="16"/>
        <end position="35"/>
    </location>
</feature>
<evidence type="ECO:0000256" key="1">
    <source>
        <dbReference type="SAM" id="Phobius"/>
    </source>
</evidence>
<dbReference type="RefSeq" id="WP_273678272.1">
    <property type="nucleotide sequence ID" value="NZ_JAQQXQ010000007.1"/>
</dbReference>
<protein>
    <submittedName>
        <fullName evidence="2">Pyridoxal phosphate biosynthetic protein</fullName>
    </submittedName>
</protein>
<accession>A0ABT5JQL6</accession>
<evidence type="ECO:0000313" key="3">
    <source>
        <dbReference type="Proteomes" id="UP001216558"/>
    </source>
</evidence>
<proteinExistence type="predicted"/>
<sequence length="94" mass="10249">MPDGDLPPLAPEQKRWAFAAAALFLLAIGFLGFSLSTRVMEVFAVGWVALQIFGFVGALKFSKGDFAHPLFKSQVMLHLMALALLVAVIIRAFK</sequence>
<keyword evidence="1" id="KW-0812">Transmembrane</keyword>
<dbReference type="Proteomes" id="UP001216558">
    <property type="component" value="Unassembled WGS sequence"/>
</dbReference>
<organism evidence="2 3">
    <name type="scientific">Erythrobacter fulvus</name>
    <dbReference type="NCBI Taxonomy" id="2987523"/>
    <lineage>
        <taxon>Bacteria</taxon>
        <taxon>Pseudomonadati</taxon>
        <taxon>Pseudomonadota</taxon>
        <taxon>Alphaproteobacteria</taxon>
        <taxon>Sphingomonadales</taxon>
        <taxon>Erythrobacteraceae</taxon>
        <taxon>Erythrobacter/Porphyrobacter group</taxon>
        <taxon>Erythrobacter</taxon>
    </lineage>
</organism>
<keyword evidence="3" id="KW-1185">Reference proteome</keyword>
<evidence type="ECO:0000313" key="2">
    <source>
        <dbReference type="EMBL" id="MDC8755063.1"/>
    </source>
</evidence>